<dbReference type="RefSeq" id="WP_173151356.1">
    <property type="nucleotide sequence ID" value="NZ_BAAALX010000009.1"/>
</dbReference>
<keyword evidence="2" id="KW-1185">Reference proteome</keyword>
<protein>
    <recommendedName>
        <fullName evidence="3">Chitin-binding type-3 domain-containing protein</fullName>
    </recommendedName>
</protein>
<gene>
    <name evidence="1" type="ORF">GCM10009690_16040</name>
</gene>
<evidence type="ECO:0000313" key="1">
    <source>
        <dbReference type="EMBL" id="GAA1513880.1"/>
    </source>
</evidence>
<evidence type="ECO:0008006" key="3">
    <source>
        <dbReference type="Google" id="ProtNLM"/>
    </source>
</evidence>
<dbReference type="Gene3D" id="2.10.10.90">
    <property type="match status" value="1"/>
</dbReference>
<comment type="caution">
    <text evidence="1">The sequence shown here is derived from an EMBL/GenBank/DDBJ whole genome shotgun (WGS) entry which is preliminary data.</text>
</comment>
<accession>A0ABN2A8W2</accession>
<sequence length="150" mass="16655">MDIRDADTAELRRLKTMIDGELDRRQTLTTAEKQATELNTAYLAASGVAQGDPWRQPTSAVDAYPPDWTVEHDGKMWVSLVAANVWMPGESGWREKLEDGGVPQFVQPTGQHDAYQTGEHVMFAGAEYVSTIDNNVWSPADYPQGWEAVS</sequence>
<name>A0ABN2A8W2_9MICO</name>
<proteinExistence type="predicted"/>
<evidence type="ECO:0000313" key="2">
    <source>
        <dbReference type="Proteomes" id="UP001500177"/>
    </source>
</evidence>
<reference evidence="1 2" key="1">
    <citation type="journal article" date="2019" name="Int. J. Syst. Evol. Microbiol.">
        <title>The Global Catalogue of Microorganisms (GCM) 10K type strain sequencing project: providing services to taxonomists for standard genome sequencing and annotation.</title>
        <authorList>
            <consortium name="The Broad Institute Genomics Platform"/>
            <consortium name="The Broad Institute Genome Sequencing Center for Infectious Disease"/>
            <person name="Wu L."/>
            <person name="Ma J."/>
        </authorList>
    </citation>
    <scope>NUCLEOTIDE SEQUENCE [LARGE SCALE GENOMIC DNA]</scope>
    <source>
        <strain evidence="1 2">JCM 13318</strain>
    </source>
</reference>
<organism evidence="1 2">
    <name type="scientific">Brevibacterium permense</name>
    <dbReference type="NCBI Taxonomy" id="234834"/>
    <lineage>
        <taxon>Bacteria</taxon>
        <taxon>Bacillati</taxon>
        <taxon>Actinomycetota</taxon>
        <taxon>Actinomycetes</taxon>
        <taxon>Micrococcales</taxon>
        <taxon>Brevibacteriaceae</taxon>
        <taxon>Brevibacterium</taxon>
    </lineage>
</organism>
<dbReference type="EMBL" id="BAAALX010000009">
    <property type="protein sequence ID" value="GAA1513880.1"/>
    <property type="molecule type" value="Genomic_DNA"/>
</dbReference>
<dbReference type="Proteomes" id="UP001500177">
    <property type="component" value="Unassembled WGS sequence"/>
</dbReference>